<evidence type="ECO:0000313" key="1">
    <source>
        <dbReference type="EMBL" id="BAJ96326.1"/>
    </source>
</evidence>
<protein>
    <submittedName>
        <fullName evidence="1">Predicted protein</fullName>
    </submittedName>
</protein>
<sequence>MPLPSLALFCTFSRTMGRRQRGGASAVMAYKLGDEVLAGRTNSRRGDGHRQPAPREIRRRYLSGTTWMSSCGFLGSACWRRSSPALARATL</sequence>
<accession>F2DMK5</accession>
<dbReference type="AlphaFoldDB" id="F2DMK5"/>
<reference evidence="1" key="1">
    <citation type="journal article" date="2011" name="Plant Physiol.">
        <title>Comprehensive sequence analysis of 24,783 barley full-length cDNAs derived from 12 clone libraries.</title>
        <authorList>
            <person name="Matsumoto T."/>
            <person name="Tanaka T."/>
            <person name="Sakai H."/>
            <person name="Amano N."/>
            <person name="Kanamori H."/>
            <person name="Kurita K."/>
            <person name="Kikuta A."/>
            <person name="Kamiya K."/>
            <person name="Yamamoto M."/>
            <person name="Ikawa H."/>
            <person name="Fujii N."/>
            <person name="Hori K."/>
            <person name="Itoh T."/>
            <person name="Sato K."/>
        </authorList>
    </citation>
    <scope>NUCLEOTIDE SEQUENCE</scope>
    <source>
        <tissue evidence="1">Shoot and root</tissue>
    </source>
</reference>
<dbReference type="EMBL" id="AK365123">
    <property type="protein sequence ID" value="BAJ96326.1"/>
    <property type="molecule type" value="mRNA"/>
</dbReference>
<name>F2DMK5_HORVV</name>
<organism evidence="1">
    <name type="scientific">Hordeum vulgare subsp. vulgare</name>
    <name type="common">Domesticated barley</name>
    <dbReference type="NCBI Taxonomy" id="112509"/>
    <lineage>
        <taxon>Eukaryota</taxon>
        <taxon>Viridiplantae</taxon>
        <taxon>Streptophyta</taxon>
        <taxon>Embryophyta</taxon>
        <taxon>Tracheophyta</taxon>
        <taxon>Spermatophyta</taxon>
        <taxon>Magnoliopsida</taxon>
        <taxon>Liliopsida</taxon>
        <taxon>Poales</taxon>
        <taxon>Poaceae</taxon>
        <taxon>BOP clade</taxon>
        <taxon>Pooideae</taxon>
        <taxon>Triticodae</taxon>
        <taxon>Triticeae</taxon>
        <taxon>Hordeinae</taxon>
        <taxon>Hordeum</taxon>
    </lineage>
</organism>
<proteinExistence type="evidence at transcript level"/>